<evidence type="ECO:0000259" key="1">
    <source>
        <dbReference type="Pfam" id="PF25954"/>
    </source>
</evidence>
<dbReference type="AlphaFoldDB" id="A0A382BQX6"/>
<protein>
    <submittedName>
        <fullName evidence="3">Uncharacterized protein</fullName>
    </submittedName>
</protein>
<name>A0A382BQX6_9ZZZZ</name>
<dbReference type="PANTHER" id="PTHR30469">
    <property type="entry name" value="MULTIDRUG RESISTANCE PROTEIN MDTA"/>
    <property type="match status" value="1"/>
</dbReference>
<evidence type="ECO:0000313" key="3">
    <source>
        <dbReference type="EMBL" id="SVB15822.1"/>
    </source>
</evidence>
<dbReference type="InterPro" id="IPR058647">
    <property type="entry name" value="BSH_CzcB-like"/>
</dbReference>
<feature type="domain" description="CzcB-like barrel-sandwich hybrid" evidence="2">
    <location>
        <begin position="60"/>
        <end position="175"/>
    </location>
</feature>
<dbReference type="Gene3D" id="2.40.50.100">
    <property type="match status" value="1"/>
</dbReference>
<feature type="domain" description="CusB-like beta-barrel" evidence="1">
    <location>
        <begin position="190"/>
        <end position="261"/>
    </location>
</feature>
<evidence type="ECO:0000259" key="2">
    <source>
        <dbReference type="Pfam" id="PF25973"/>
    </source>
</evidence>
<reference evidence="3" key="1">
    <citation type="submission" date="2018-05" db="EMBL/GenBank/DDBJ databases">
        <authorList>
            <person name="Lanie J.A."/>
            <person name="Ng W.-L."/>
            <person name="Kazmierczak K.M."/>
            <person name="Andrzejewski T.M."/>
            <person name="Davidsen T.M."/>
            <person name="Wayne K.J."/>
            <person name="Tettelin H."/>
            <person name="Glass J.I."/>
            <person name="Rusch D."/>
            <person name="Podicherti R."/>
            <person name="Tsui H.-C.T."/>
            <person name="Winkler M.E."/>
        </authorList>
    </citation>
    <scope>NUCLEOTIDE SEQUENCE</scope>
</reference>
<gene>
    <name evidence="3" type="ORF">METZ01_LOCUS168676</name>
</gene>
<dbReference type="InterPro" id="IPR006143">
    <property type="entry name" value="RND_pump_MFP"/>
</dbReference>
<proteinExistence type="predicted"/>
<sequence>MLIIFLVSACYQEQEKSVTSADGKARIPVKAEILKEQEYEVIIEGIGKIDSRQRATLIFESQGQLEKIYKKLGDKIRRGDVIAEINSSVYQSTYKLAEATYEKAKSDLQDARTLLDKNAISNEEFNLLSLAEISSKSNYIQTRERYKKCSLTAPFDGTIVEMNLNLGEYISPGQTLLPPIVLANMDYLIIDVSVSEEEITQIQTGQDVLIYVKSYINKPFYGKVTEVGLMSSQGTNSFKIQVSLINNDYELKLGMIANVWITVNQFDKALVIPRKYIMENSEGKYVYTISNAQSQMKHIKIKDLKGDLALVNGEIIAGDSLITQGYRKISIGTKVKVIN</sequence>
<dbReference type="PANTHER" id="PTHR30469:SF11">
    <property type="entry name" value="BLL4320 PROTEIN"/>
    <property type="match status" value="1"/>
</dbReference>
<dbReference type="GO" id="GO:1990281">
    <property type="term" value="C:efflux pump complex"/>
    <property type="evidence" value="ECO:0007669"/>
    <property type="project" value="TreeGrafter"/>
</dbReference>
<accession>A0A382BQX6</accession>
<dbReference type="Gene3D" id="2.40.420.20">
    <property type="match status" value="1"/>
</dbReference>
<dbReference type="Pfam" id="PF25954">
    <property type="entry name" value="Beta-barrel_RND_2"/>
    <property type="match status" value="1"/>
</dbReference>
<dbReference type="InterPro" id="IPR058792">
    <property type="entry name" value="Beta-barrel_RND_2"/>
</dbReference>
<dbReference type="NCBIfam" id="TIGR01730">
    <property type="entry name" value="RND_mfp"/>
    <property type="match status" value="1"/>
</dbReference>
<dbReference type="Gene3D" id="2.40.30.170">
    <property type="match status" value="1"/>
</dbReference>
<dbReference type="GO" id="GO:0015562">
    <property type="term" value="F:efflux transmembrane transporter activity"/>
    <property type="evidence" value="ECO:0007669"/>
    <property type="project" value="TreeGrafter"/>
</dbReference>
<dbReference type="SUPFAM" id="SSF111369">
    <property type="entry name" value="HlyD-like secretion proteins"/>
    <property type="match status" value="1"/>
</dbReference>
<organism evidence="3">
    <name type="scientific">marine metagenome</name>
    <dbReference type="NCBI Taxonomy" id="408172"/>
    <lineage>
        <taxon>unclassified sequences</taxon>
        <taxon>metagenomes</taxon>
        <taxon>ecological metagenomes</taxon>
    </lineage>
</organism>
<dbReference type="Pfam" id="PF25973">
    <property type="entry name" value="BSH_CzcB"/>
    <property type="match status" value="1"/>
</dbReference>
<dbReference type="EMBL" id="UINC01030816">
    <property type="protein sequence ID" value="SVB15822.1"/>
    <property type="molecule type" value="Genomic_DNA"/>
</dbReference>